<protein>
    <submittedName>
        <fullName evidence="9">FAD-binding domain-containing protein</fullName>
    </submittedName>
</protein>
<comment type="caution">
    <text evidence="9">The sequence shown here is derived from an EMBL/GenBank/DDBJ whole genome shotgun (WGS) entry which is preliminary data.</text>
</comment>
<evidence type="ECO:0000256" key="5">
    <source>
        <dbReference type="ARBA" id="ARBA00023002"/>
    </source>
</evidence>
<keyword evidence="3" id="KW-0285">Flavoprotein</keyword>
<feature type="transmembrane region" description="Helical" evidence="7">
    <location>
        <begin position="6"/>
        <end position="27"/>
    </location>
</feature>
<evidence type="ECO:0000313" key="10">
    <source>
        <dbReference type="Proteomes" id="UP001408356"/>
    </source>
</evidence>
<evidence type="ECO:0000256" key="7">
    <source>
        <dbReference type="SAM" id="Phobius"/>
    </source>
</evidence>
<keyword evidence="7" id="KW-1133">Transmembrane helix</keyword>
<comment type="similarity">
    <text evidence="2">Belongs to the paxM FAD-dependent monooxygenase family.</text>
</comment>
<accession>A0ABR2UDM5</accession>
<keyword evidence="5" id="KW-0560">Oxidoreductase</keyword>
<name>A0ABR2UDM5_9PEZI</name>
<gene>
    <name evidence="9" type="ORF">SUNI508_12432</name>
</gene>
<feature type="domain" description="FAD-binding" evidence="8">
    <location>
        <begin position="8"/>
        <end position="361"/>
    </location>
</feature>
<organism evidence="9 10">
    <name type="scientific">Seiridium unicorne</name>
    <dbReference type="NCBI Taxonomy" id="138068"/>
    <lineage>
        <taxon>Eukaryota</taxon>
        <taxon>Fungi</taxon>
        <taxon>Dikarya</taxon>
        <taxon>Ascomycota</taxon>
        <taxon>Pezizomycotina</taxon>
        <taxon>Sordariomycetes</taxon>
        <taxon>Xylariomycetidae</taxon>
        <taxon>Amphisphaeriales</taxon>
        <taxon>Sporocadaceae</taxon>
        <taxon>Seiridium</taxon>
    </lineage>
</organism>
<keyword evidence="7" id="KW-0472">Membrane</keyword>
<dbReference type="InterPro" id="IPR050493">
    <property type="entry name" value="FAD-dep_Monooxygenase_BioMet"/>
</dbReference>
<dbReference type="InterPro" id="IPR002938">
    <property type="entry name" value="FAD-bd"/>
</dbReference>
<keyword evidence="10" id="KW-1185">Reference proteome</keyword>
<evidence type="ECO:0000259" key="8">
    <source>
        <dbReference type="Pfam" id="PF01494"/>
    </source>
</evidence>
<dbReference type="Proteomes" id="UP001408356">
    <property type="component" value="Unassembled WGS sequence"/>
</dbReference>
<evidence type="ECO:0000313" key="9">
    <source>
        <dbReference type="EMBL" id="KAK9412732.1"/>
    </source>
</evidence>
<dbReference type="InterPro" id="IPR036188">
    <property type="entry name" value="FAD/NAD-bd_sf"/>
</dbReference>
<dbReference type="SUPFAM" id="SSF51905">
    <property type="entry name" value="FAD/NAD(P)-binding domain"/>
    <property type="match status" value="1"/>
</dbReference>
<reference evidence="9 10" key="1">
    <citation type="journal article" date="2024" name="J. Plant Pathol.">
        <title>Sequence and assembly of the genome of Seiridium unicorne, isolate CBS 538.82, causal agent of cypress canker disease.</title>
        <authorList>
            <person name="Scali E."/>
            <person name="Rocca G.D."/>
            <person name="Danti R."/>
            <person name="Garbelotto M."/>
            <person name="Barberini S."/>
            <person name="Baroncelli R."/>
            <person name="Emiliani G."/>
        </authorList>
    </citation>
    <scope>NUCLEOTIDE SEQUENCE [LARGE SCALE GENOMIC DNA]</scope>
    <source>
        <strain evidence="9 10">BM-138-508</strain>
    </source>
</reference>
<dbReference type="PANTHER" id="PTHR13789:SF147">
    <property type="entry name" value="PUTATIVE (AFU_ORTHOLOGUE AFUA_2G01950)-RELATED"/>
    <property type="match status" value="1"/>
</dbReference>
<dbReference type="PANTHER" id="PTHR13789">
    <property type="entry name" value="MONOOXYGENASE"/>
    <property type="match status" value="1"/>
</dbReference>
<comment type="pathway">
    <text evidence="1">Secondary metabolite biosynthesis.</text>
</comment>
<evidence type="ECO:0000256" key="1">
    <source>
        <dbReference type="ARBA" id="ARBA00005179"/>
    </source>
</evidence>
<dbReference type="Pfam" id="PF01494">
    <property type="entry name" value="FAD_binding_3"/>
    <property type="match status" value="1"/>
</dbReference>
<dbReference type="Gene3D" id="3.50.50.60">
    <property type="entry name" value="FAD/NAD(P)-binding domain"/>
    <property type="match status" value="1"/>
</dbReference>
<keyword evidence="7" id="KW-0812">Transmembrane</keyword>
<evidence type="ECO:0000256" key="6">
    <source>
        <dbReference type="ARBA" id="ARBA00023033"/>
    </source>
</evidence>
<sequence length="421" mass="46277">MEENLGHLQVAIVGAGMAGLGAALALARAGHKVNVFEADEGLNETGGGLQLSPNCTRILDDYGVVDELSPNAMHLDAIKFRRYATGEIIGQTDLRPQMVEKYGFPYWLVRRADLQQILYDGAFCAGAEIDFNQAMSSIDEKAGRPRLVFANGKTFEADIIVGADGVRSKCRKSIFPDSVLDPIPTDSCAYRAVIDAEEVRKNPITGHLLITTDSNAWLGPRRQLLGYPIRGGKDFNIVGIHLGRVADTGKSSEMVEDLEGMRRDFDDFDPVVSQLLNMVSSAQRWQLQNVPPLKKWTSQSGRCVLIGDAAHAMVPFLAQGASSAIEDGAVLAACLDVCTSRSDIPTVLRSFESIRQERIAELRRGALYNERMLHLPDGEEQMERDRTMQPVEGRACSNLWSDPAFSQWLFGYRTSEAVKNG</sequence>
<evidence type="ECO:0000256" key="4">
    <source>
        <dbReference type="ARBA" id="ARBA00022827"/>
    </source>
</evidence>
<dbReference type="PRINTS" id="PR00420">
    <property type="entry name" value="RNGMNOXGNASE"/>
</dbReference>
<keyword evidence="6" id="KW-0503">Monooxygenase</keyword>
<proteinExistence type="inferred from homology"/>
<dbReference type="EMBL" id="JARVKF010000450">
    <property type="protein sequence ID" value="KAK9412732.1"/>
    <property type="molecule type" value="Genomic_DNA"/>
</dbReference>
<dbReference type="SUPFAM" id="SSF54373">
    <property type="entry name" value="FAD-linked reductases, C-terminal domain"/>
    <property type="match status" value="1"/>
</dbReference>
<keyword evidence="4" id="KW-0274">FAD</keyword>
<evidence type="ECO:0000256" key="3">
    <source>
        <dbReference type="ARBA" id="ARBA00022630"/>
    </source>
</evidence>
<evidence type="ECO:0000256" key="2">
    <source>
        <dbReference type="ARBA" id="ARBA00007992"/>
    </source>
</evidence>